<dbReference type="Pfam" id="PF13439">
    <property type="entry name" value="Glyco_transf_4"/>
    <property type="match status" value="1"/>
</dbReference>
<dbReference type="Proteomes" id="UP000002588">
    <property type="component" value="Chromosome"/>
</dbReference>
<dbReference type="Gene3D" id="3.40.50.2000">
    <property type="entry name" value="Glycogen Phosphorylase B"/>
    <property type="match status" value="2"/>
</dbReference>
<evidence type="ECO:0000313" key="5">
    <source>
        <dbReference type="EMBL" id="CAL94426.1"/>
    </source>
</evidence>
<dbReference type="SMR" id="A1K6H1"/>
<evidence type="ECO:0000259" key="3">
    <source>
        <dbReference type="Pfam" id="PF00534"/>
    </source>
</evidence>
<proteinExistence type="predicted"/>
<dbReference type="KEGG" id="aoa:dqs_1958"/>
<reference evidence="5 6" key="1">
    <citation type="journal article" date="2006" name="Nat. Biotechnol.">
        <title>Complete genome of the mutualistic, N2-fixing grass endophyte Azoarcus sp. strain BH72.</title>
        <authorList>
            <person name="Krause A."/>
            <person name="Ramakumar A."/>
            <person name="Bartels D."/>
            <person name="Battistoni F."/>
            <person name="Bekel T."/>
            <person name="Boch J."/>
            <person name="Boehm M."/>
            <person name="Friedrich F."/>
            <person name="Hurek T."/>
            <person name="Krause L."/>
            <person name="Linke B."/>
            <person name="McHardy A.C."/>
            <person name="Sarkar A."/>
            <person name="Schneiker S."/>
            <person name="Syed A.A."/>
            <person name="Thauer R."/>
            <person name="Vorhoelter F.-J."/>
            <person name="Weidner S."/>
            <person name="Puehler A."/>
            <person name="Reinhold-Hurek B."/>
            <person name="Kaiser O."/>
            <person name="Goesmann A."/>
        </authorList>
    </citation>
    <scope>NUCLEOTIDE SEQUENCE [LARGE SCALE GENOMIC DNA]</scope>
    <source>
        <strain evidence="5 6">BH72</strain>
    </source>
</reference>
<evidence type="ECO:0000259" key="4">
    <source>
        <dbReference type="Pfam" id="PF13439"/>
    </source>
</evidence>
<feature type="domain" description="Glycosyl transferase family 1" evidence="3">
    <location>
        <begin position="208"/>
        <end position="382"/>
    </location>
</feature>
<dbReference type="EMBL" id="AM406670">
    <property type="protein sequence ID" value="CAL94426.1"/>
    <property type="molecule type" value="Genomic_DNA"/>
</dbReference>
<feature type="domain" description="Glycosyltransferase subfamily 4-like N-terminal" evidence="4">
    <location>
        <begin position="22"/>
        <end position="199"/>
    </location>
</feature>
<evidence type="ECO:0000256" key="1">
    <source>
        <dbReference type="ARBA" id="ARBA00022676"/>
    </source>
</evidence>
<dbReference type="KEGG" id="azo:azo1809"/>
<dbReference type="PANTHER" id="PTHR12526">
    <property type="entry name" value="GLYCOSYLTRANSFERASE"/>
    <property type="match status" value="1"/>
</dbReference>
<dbReference type="OrthoDB" id="433681at2"/>
<dbReference type="AlphaFoldDB" id="A1K6H1"/>
<keyword evidence="1 5" id="KW-0328">Glycosyltransferase</keyword>
<keyword evidence="6" id="KW-1185">Reference proteome</keyword>
<dbReference type="SUPFAM" id="SSF53756">
    <property type="entry name" value="UDP-Glycosyltransferase/glycogen phosphorylase"/>
    <property type="match status" value="1"/>
</dbReference>
<dbReference type="CAZy" id="GT4">
    <property type="family name" value="Glycosyltransferase Family 4"/>
</dbReference>
<dbReference type="InterPro" id="IPR001296">
    <property type="entry name" value="Glyco_trans_1"/>
</dbReference>
<evidence type="ECO:0000256" key="2">
    <source>
        <dbReference type="ARBA" id="ARBA00022679"/>
    </source>
</evidence>
<dbReference type="GO" id="GO:0016757">
    <property type="term" value="F:glycosyltransferase activity"/>
    <property type="evidence" value="ECO:0007669"/>
    <property type="project" value="UniProtKB-KW"/>
</dbReference>
<dbReference type="Pfam" id="PF00534">
    <property type="entry name" value="Glycos_transf_1"/>
    <property type="match status" value="1"/>
</dbReference>
<accession>A1K6H1</accession>
<keyword evidence="2 5" id="KW-0808">Transferase</keyword>
<dbReference type="eggNOG" id="COG0438">
    <property type="taxonomic scope" value="Bacteria"/>
</dbReference>
<protein>
    <submittedName>
        <fullName evidence="5">Glycosyltransferase</fullName>
        <ecNumber evidence="5">2.4.-.-</ecNumber>
    </submittedName>
</protein>
<gene>
    <name evidence="5" type="ordered locus">azo1809</name>
</gene>
<dbReference type="STRING" id="62928.azo1809"/>
<dbReference type="InterPro" id="IPR028098">
    <property type="entry name" value="Glyco_trans_4-like_N"/>
</dbReference>
<dbReference type="HOGENOM" id="CLU_009583_2_3_4"/>
<dbReference type="PANTHER" id="PTHR12526:SF510">
    <property type="entry name" value="D-INOSITOL 3-PHOSPHATE GLYCOSYLTRANSFERASE"/>
    <property type="match status" value="1"/>
</dbReference>
<sequence length="419" mass="45707">MNIALISEHASPLAVQGGTDSGGQNVYVAYVARELGRAGHTVDVFTRRDDPALPAVIDFAPNVRVMPVPAGPPHFVPKEQLLPYMSAFGDGIAARCLAPGRPYDIVHANFFMSGLVGMRLREDFGLPLVVTFHALGKVRRRHQGSADGFPEERLQIEEALVASADRIIAECPQDRDDLIRLYGAERERIDIVPCGVDTAELGPSEGARARLGLAEDEFVVLQLGRMVPRKGIDNVIRAVGELRRRHGVAARLLVVGGETAEPDPLRTPEIGRLQQIAEDEGVSAQVVFTGRRERHCLRDYYCAADVFVTTPWYEPFGITPLEAMACGCPVIGAAVGGIRHTVVNGTTGFLVPPHDPVQLADRLARLQADPERARTFGRAGIRRVRSKFTWQRVAASLASVYGALHQPRAVQLTERMMGL</sequence>
<dbReference type="CDD" id="cd03800">
    <property type="entry name" value="GT4_sucrose_synthase"/>
    <property type="match status" value="1"/>
</dbReference>
<evidence type="ECO:0000313" key="6">
    <source>
        <dbReference type="Proteomes" id="UP000002588"/>
    </source>
</evidence>
<dbReference type="RefSeq" id="WP_011765542.1">
    <property type="nucleotide sequence ID" value="NC_008702.1"/>
</dbReference>
<dbReference type="EC" id="2.4.-.-" evidence="5"/>
<name>A1K6H1_AZOSB</name>
<organism evidence="5 6">
    <name type="scientific">Azoarcus sp. (strain BH72)</name>
    <dbReference type="NCBI Taxonomy" id="418699"/>
    <lineage>
        <taxon>Bacteria</taxon>
        <taxon>Pseudomonadati</taxon>
        <taxon>Pseudomonadota</taxon>
        <taxon>Betaproteobacteria</taxon>
        <taxon>Rhodocyclales</taxon>
        <taxon>Zoogloeaceae</taxon>
        <taxon>Azoarcus</taxon>
    </lineage>
</organism>